<dbReference type="HAMAP" id="MF_00639">
    <property type="entry name" value="MurD"/>
    <property type="match status" value="1"/>
</dbReference>
<evidence type="ECO:0000259" key="19">
    <source>
        <dbReference type="Pfam" id="PF02875"/>
    </source>
</evidence>
<dbReference type="GO" id="GO:0005737">
    <property type="term" value="C:cytoplasm"/>
    <property type="evidence" value="ECO:0007669"/>
    <property type="project" value="UniProtKB-SubCell"/>
</dbReference>
<dbReference type="PANTHER" id="PTHR43692:SF1">
    <property type="entry name" value="UDP-N-ACETYLMURAMOYLALANINE--D-GLUTAMATE LIGASE"/>
    <property type="match status" value="1"/>
</dbReference>
<dbReference type="GO" id="GO:0071555">
    <property type="term" value="P:cell wall organization"/>
    <property type="evidence" value="ECO:0007669"/>
    <property type="project" value="UniProtKB-KW"/>
</dbReference>
<dbReference type="RefSeq" id="WP_093136463.1">
    <property type="nucleotide sequence ID" value="NZ_FOHJ01000009.1"/>
</dbReference>
<keyword evidence="22" id="KW-1185">Reference proteome</keyword>
<evidence type="ECO:0000256" key="16">
    <source>
        <dbReference type="ARBA" id="ARBA00047632"/>
    </source>
</evidence>
<comment type="function">
    <text evidence="1 17 18">Cell wall formation. Catalyzes the addition of glutamate to the nucleotide precursor UDP-N-acetylmuramoyl-L-alanine (UMA).</text>
</comment>
<proteinExistence type="inferred from homology"/>
<dbReference type="SUPFAM" id="SSF51984">
    <property type="entry name" value="MurCD N-terminal domain"/>
    <property type="match status" value="1"/>
</dbReference>
<sequence>MNTLKQFPYEQVLVLGLAKSGAAAARILLENGKKVRVNDFKKEENNSTAQELRNFGIEVVTGGHPLSVLDDVEVVIKNPGIPYDNVIVKEAIHRNIPVITEVELAGLLTDGPIVGITGSNGKTTTTTLIYEMLRGSGEQAKLSGNIGTVASEVARESEPEDILVMELSSFQLLGIQTFKANVSVLLNIFEAHLDYHKTLNHYANAKAKIFENQTKDDFAVFNLDDDMVVQLVDQTNAQKIPFSATQPCKDGAWFDGNMVYFKEKPIIKRKDIVLVGEHNFENILAAIAAASLMGATPEAIRHVLTTFQGVRHRMQFVREFKDRTFYNDSKATNILATSSALNAFQQPIVLLAGGLDRGNDFDDLIPYLKNVKSMVLFGQTAEKIKAAGNMAGIERVEIVDNVEQAVQHAYAQSEEGDVILLSPACASWDQYRSFEERGDMFVRAVHKL</sequence>
<evidence type="ECO:0000313" key="21">
    <source>
        <dbReference type="EMBL" id="SET85412.1"/>
    </source>
</evidence>
<comment type="subcellular location">
    <subcellularLocation>
        <location evidence="2 17 18">Cytoplasm</location>
    </subcellularLocation>
</comment>
<dbReference type="UniPathway" id="UPA00219"/>
<dbReference type="GO" id="GO:0008360">
    <property type="term" value="P:regulation of cell shape"/>
    <property type="evidence" value="ECO:0007669"/>
    <property type="project" value="UniProtKB-KW"/>
</dbReference>
<keyword evidence="8 17" id="KW-0436">Ligase</keyword>
<dbReference type="Pfam" id="PF21799">
    <property type="entry name" value="MurD-like_N"/>
    <property type="match status" value="1"/>
</dbReference>
<comment type="similarity">
    <text evidence="4 17">Belongs to the MurCDEF family.</text>
</comment>
<evidence type="ECO:0000256" key="8">
    <source>
        <dbReference type="ARBA" id="ARBA00022598"/>
    </source>
</evidence>
<dbReference type="Proteomes" id="UP000199095">
    <property type="component" value="Unassembled WGS sequence"/>
</dbReference>
<evidence type="ECO:0000256" key="7">
    <source>
        <dbReference type="ARBA" id="ARBA00022490"/>
    </source>
</evidence>
<dbReference type="InterPro" id="IPR013221">
    <property type="entry name" value="Mur_ligase_cen"/>
</dbReference>
<keyword evidence="9 17" id="KW-0547">Nucleotide-binding</keyword>
<dbReference type="Pfam" id="PF02875">
    <property type="entry name" value="Mur_ligase_C"/>
    <property type="match status" value="1"/>
</dbReference>
<accession>A0A1I0HN57</accession>
<dbReference type="SUPFAM" id="SSF53244">
    <property type="entry name" value="MurD-like peptide ligases, peptide-binding domain"/>
    <property type="match status" value="1"/>
</dbReference>
<evidence type="ECO:0000256" key="17">
    <source>
        <dbReference type="HAMAP-Rule" id="MF_00639"/>
    </source>
</evidence>
<keyword evidence="11 17" id="KW-0133">Cell shape</keyword>
<dbReference type="Gene3D" id="3.40.1190.10">
    <property type="entry name" value="Mur-like, catalytic domain"/>
    <property type="match status" value="1"/>
</dbReference>
<evidence type="ECO:0000256" key="1">
    <source>
        <dbReference type="ARBA" id="ARBA00002734"/>
    </source>
</evidence>
<evidence type="ECO:0000256" key="14">
    <source>
        <dbReference type="ARBA" id="ARBA00030398"/>
    </source>
</evidence>
<dbReference type="GO" id="GO:0008764">
    <property type="term" value="F:UDP-N-acetylmuramoylalanine-D-glutamate ligase activity"/>
    <property type="evidence" value="ECO:0007669"/>
    <property type="project" value="UniProtKB-UniRule"/>
</dbReference>
<dbReference type="OrthoDB" id="9809796at2"/>
<evidence type="ECO:0000256" key="11">
    <source>
        <dbReference type="ARBA" id="ARBA00022960"/>
    </source>
</evidence>
<keyword evidence="7 17" id="KW-0963">Cytoplasm</keyword>
<keyword evidence="17 18" id="KW-0132">Cell division</keyword>
<feature type="domain" description="Mur ligase C-terminal" evidence="19">
    <location>
        <begin position="312"/>
        <end position="425"/>
    </location>
</feature>
<dbReference type="Gene3D" id="3.90.190.20">
    <property type="entry name" value="Mur ligase, C-terminal domain"/>
    <property type="match status" value="1"/>
</dbReference>
<dbReference type="GO" id="GO:0051301">
    <property type="term" value="P:cell division"/>
    <property type="evidence" value="ECO:0007669"/>
    <property type="project" value="UniProtKB-KW"/>
</dbReference>
<dbReference type="NCBIfam" id="TIGR01087">
    <property type="entry name" value="murD"/>
    <property type="match status" value="1"/>
</dbReference>
<evidence type="ECO:0000256" key="12">
    <source>
        <dbReference type="ARBA" id="ARBA00022984"/>
    </source>
</evidence>
<dbReference type="EC" id="6.3.2.9" evidence="5 17"/>
<dbReference type="PANTHER" id="PTHR43692">
    <property type="entry name" value="UDP-N-ACETYLMURAMOYLALANINE--D-GLUTAMATE LIGASE"/>
    <property type="match status" value="1"/>
</dbReference>
<feature type="binding site" evidence="17">
    <location>
        <begin position="118"/>
        <end position="124"/>
    </location>
    <ligand>
        <name>ATP</name>
        <dbReference type="ChEBI" id="CHEBI:30616"/>
    </ligand>
</feature>
<dbReference type="GO" id="GO:0009252">
    <property type="term" value="P:peptidoglycan biosynthetic process"/>
    <property type="evidence" value="ECO:0007669"/>
    <property type="project" value="UniProtKB-UniRule"/>
</dbReference>
<feature type="domain" description="Mur ligase central" evidence="20">
    <location>
        <begin position="116"/>
        <end position="290"/>
    </location>
</feature>
<evidence type="ECO:0000256" key="10">
    <source>
        <dbReference type="ARBA" id="ARBA00022840"/>
    </source>
</evidence>
<dbReference type="SUPFAM" id="SSF53623">
    <property type="entry name" value="MurD-like peptide ligases, catalytic domain"/>
    <property type="match status" value="1"/>
</dbReference>
<evidence type="ECO:0000259" key="20">
    <source>
        <dbReference type="Pfam" id="PF08245"/>
    </source>
</evidence>
<keyword evidence="13 17" id="KW-0961">Cell wall biogenesis/degradation</keyword>
<name>A0A1I0HN57_9BACI</name>
<evidence type="ECO:0000256" key="5">
    <source>
        <dbReference type="ARBA" id="ARBA00012212"/>
    </source>
</evidence>
<evidence type="ECO:0000256" key="2">
    <source>
        <dbReference type="ARBA" id="ARBA00004496"/>
    </source>
</evidence>
<dbReference type="InterPro" id="IPR036565">
    <property type="entry name" value="Mur-like_cat_sf"/>
</dbReference>
<dbReference type="AlphaFoldDB" id="A0A1I0HN57"/>
<evidence type="ECO:0000256" key="3">
    <source>
        <dbReference type="ARBA" id="ARBA00004752"/>
    </source>
</evidence>
<evidence type="ECO:0000313" key="22">
    <source>
        <dbReference type="Proteomes" id="UP000199095"/>
    </source>
</evidence>
<dbReference type="Pfam" id="PF08245">
    <property type="entry name" value="Mur_ligase_M"/>
    <property type="match status" value="1"/>
</dbReference>
<dbReference type="InterPro" id="IPR004101">
    <property type="entry name" value="Mur_ligase_C"/>
</dbReference>
<reference evidence="22" key="1">
    <citation type="submission" date="2016-10" db="EMBL/GenBank/DDBJ databases">
        <authorList>
            <person name="Varghese N."/>
            <person name="Submissions S."/>
        </authorList>
    </citation>
    <scope>NUCLEOTIDE SEQUENCE [LARGE SCALE GENOMIC DNA]</scope>
    <source>
        <strain evidence="22">CGMCC 1.3566</strain>
    </source>
</reference>
<evidence type="ECO:0000256" key="9">
    <source>
        <dbReference type="ARBA" id="ARBA00022741"/>
    </source>
</evidence>
<keyword evidence="10 17" id="KW-0067">ATP-binding</keyword>
<gene>
    <name evidence="17" type="primary">murD</name>
    <name evidence="21" type="ORF">SAMN05421676_10989</name>
</gene>
<dbReference type="Gene3D" id="3.40.50.720">
    <property type="entry name" value="NAD(P)-binding Rossmann-like Domain"/>
    <property type="match status" value="1"/>
</dbReference>
<keyword evidence="12 17" id="KW-0573">Peptidoglycan synthesis</keyword>
<dbReference type="GO" id="GO:0005524">
    <property type="term" value="F:ATP binding"/>
    <property type="evidence" value="ECO:0007669"/>
    <property type="project" value="UniProtKB-UniRule"/>
</dbReference>
<evidence type="ECO:0000256" key="13">
    <source>
        <dbReference type="ARBA" id="ARBA00023316"/>
    </source>
</evidence>
<dbReference type="STRING" id="237682.SAMN05421676_10989"/>
<protein>
    <recommendedName>
        <fullName evidence="6 17">UDP-N-acetylmuramoylalanine--D-glutamate ligase</fullName>
        <ecNumber evidence="5 17">6.3.2.9</ecNumber>
    </recommendedName>
    <alternativeName>
        <fullName evidence="15 17">D-glutamic acid-adding enzyme</fullName>
    </alternativeName>
    <alternativeName>
        <fullName evidence="14 17">UDP-N-acetylmuramoyl-L-alanyl-D-glutamate synthetase</fullName>
    </alternativeName>
</protein>
<comment type="pathway">
    <text evidence="3 17 18">Cell wall biogenesis; peptidoglycan biosynthesis.</text>
</comment>
<dbReference type="InterPro" id="IPR036615">
    <property type="entry name" value="Mur_ligase_C_dom_sf"/>
</dbReference>
<dbReference type="EMBL" id="FOHJ01000009">
    <property type="protein sequence ID" value="SET85412.1"/>
    <property type="molecule type" value="Genomic_DNA"/>
</dbReference>
<keyword evidence="17 18" id="KW-0131">Cell cycle</keyword>
<dbReference type="InterPro" id="IPR005762">
    <property type="entry name" value="MurD"/>
</dbReference>
<evidence type="ECO:0000256" key="4">
    <source>
        <dbReference type="ARBA" id="ARBA00010416"/>
    </source>
</evidence>
<evidence type="ECO:0000256" key="15">
    <source>
        <dbReference type="ARBA" id="ARBA00032324"/>
    </source>
</evidence>
<comment type="catalytic activity">
    <reaction evidence="16 17 18">
        <text>UDP-N-acetyl-alpha-D-muramoyl-L-alanine + D-glutamate + ATP = UDP-N-acetyl-alpha-D-muramoyl-L-alanyl-D-glutamate + ADP + phosphate + H(+)</text>
        <dbReference type="Rhea" id="RHEA:16429"/>
        <dbReference type="ChEBI" id="CHEBI:15378"/>
        <dbReference type="ChEBI" id="CHEBI:29986"/>
        <dbReference type="ChEBI" id="CHEBI:30616"/>
        <dbReference type="ChEBI" id="CHEBI:43474"/>
        <dbReference type="ChEBI" id="CHEBI:83898"/>
        <dbReference type="ChEBI" id="CHEBI:83900"/>
        <dbReference type="ChEBI" id="CHEBI:456216"/>
        <dbReference type="EC" id="6.3.2.9"/>
    </reaction>
</comment>
<evidence type="ECO:0000256" key="18">
    <source>
        <dbReference type="RuleBase" id="RU003664"/>
    </source>
</evidence>
<evidence type="ECO:0000256" key="6">
    <source>
        <dbReference type="ARBA" id="ARBA00015655"/>
    </source>
</evidence>
<organism evidence="21 22">
    <name type="scientific">Salinibacillus kushneri</name>
    <dbReference type="NCBI Taxonomy" id="237682"/>
    <lineage>
        <taxon>Bacteria</taxon>
        <taxon>Bacillati</taxon>
        <taxon>Bacillota</taxon>
        <taxon>Bacilli</taxon>
        <taxon>Bacillales</taxon>
        <taxon>Bacillaceae</taxon>
        <taxon>Salinibacillus</taxon>
    </lineage>
</organism>